<protein>
    <submittedName>
        <fullName evidence="2">Uncharacterized SAM-binding protein YcdF (DUF218 family)</fullName>
    </submittedName>
</protein>
<dbReference type="EMBL" id="JAUSTI010000003">
    <property type="protein sequence ID" value="MDQ0170029.1"/>
    <property type="molecule type" value="Genomic_DNA"/>
</dbReference>
<evidence type="ECO:0000259" key="1">
    <source>
        <dbReference type="Pfam" id="PF02698"/>
    </source>
</evidence>
<dbReference type="InterPro" id="IPR051599">
    <property type="entry name" value="Cell_Envelope_Assoc"/>
</dbReference>
<name>A0ABT9WAD4_9BACL</name>
<gene>
    <name evidence="2" type="ORF">J2T19_001469</name>
</gene>
<reference evidence="2 3" key="1">
    <citation type="submission" date="2023-07" db="EMBL/GenBank/DDBJ databases">
        <title>Sorghum-associated microbial communities from plants grown in Nebraska, USA.</title>
        <authorList>
            <person name="Schachtman D."/>
        </authorList>
    </citation>
    <scope>NUCLEOTIDE SEQUENCE [LARGE SCALE GENOMIC DNA]</scope>
    <source>
        <strain evidence="2 3">DS1314</strain>
    </source>
</reference>
<comment type="caution">
    <text evidence="2">The sequence shown here is derived from an EMBL/GenBank/DDBJ whole genome shotgun (WGS) entry which is preliminary data.</text>
</comment>
<feature type="domain" description="DUF218" evidence="1">
    <location>
        <begin position="52"/>
        <end position="197"/>
    </location>
</feature>
<dbReference type="Gene3D" id="3.40.50.620">
    <property type="entry name" value="HUPs"/>
    <property type="match status" value="1"/>
</dbReference>
<proteinExistence type="predicted"/>
<dbReference type="CDD" id="cd06259">
    <property type="entry name" value="YdcF-like"/>
    <property type="match status" value="1"/>
</dbReference>
<dbReference type="PANTHER" id="PTHR30336:SF20">
    <property type="entry name" value="DUF218 DOMAIN-CONTAINING PROTEIN"/>
    <property type="match status" value="1"/>
</dbReference>
<dbReference type="InterPro" id="IPR003848">
    <property type="entry name" value="DUF218"/>
</dbReference>
<organism evidence="2 3">
    <name type="scientific">Paenibacillus tundrae</name>
    <dbReference type="NCBI Taxonomy" id="528187"/>
    <lineage>
        <taxon>Bacteria</taxon>
        <taxon>Bacillati</taxon>
        <taxon>Bacillota</taxon>
        <taxon>Bacilli</taxon>
        <taxon>Bacillales</taxon>
        <taxon>Paenibacillaceae</taxon>
        <taxon>Paenibacillus</taxon>
    </lineage>
</organism>
<evidence type="ECO:0000313" key="2">
    <source>
        <dbReference type="EMBL" id="MDQ0170029.1"/>
    </source>
</evidence>
<dbReference type="Proteomes" id="UP001233836">
    <property type="component" value="Unassembled WGS sequence"/>
</dbReference>
<dbReference type="InterPro" id="IPR014729">
    <property type="entry name" value="Rossmann-like_a/b/a_fold"/>
</dbReference>
<dbReference type="PANTHER" id="PTHR30336">
    <property type="entry name" value="INNER MEMBRANE PROTEIN, PROBABLE PERMEASE"/>
    <property type="match status" value="1"/>
</dbReference>
<sequence>MTRGMSDKMKPKLKRIILIFLASIVSGGVVWAFITAWLITTYSEQASTRISDAAIILGAAVVGNEPSPVFRERIEHAILLYHQGAVSQLLFTGGAGSVDQRSEAEVGRDYAIAHGVNPVDIRLETQSRITEENFKYSIGVGEQAGFHTYTIVSDPLHMKRAMMLANGLGMDVVPSPTLTTAYQTWRSKLPFLLRETILYMGYACKSWIDNPQQP</sequence>
<keyword evidence="3" id="KW-1185">Reference proteome</keyword>
<dbReference type="Pfam" id="PF02698">
    <property type="entry name" value="DUF218"/>
    <property type="match status" value="1"/>
</dbReference>
<evidence type="ECO:0000313" key="3">
    <source>
        <dbReference type="Proteomes" id="UP001233836"/>
    </source>
</evidence>
<accession>A0ABT9WAD4</accession>